<organism evidence="2 3">
    <name type="scientific">Agarivorans gilvus</name>
    <dbReference type="NCBI Taxonomy" id="680279"/>
    <lineage>
        <taxon>Bacteria</taxon>
        <taxon>Pseudomonadati</taxon>
        <taxon>Pseudomonadota</taxon>
        <taxon>Gammaproteobacteria</taxon>
        <taxon>Alteromonadales</taxon>
        <taxon>Alteromonadaceae</taxon>
        <taxon>Agarivorans</taxon>
    </lineage>
</organism>
<evidence type="ECO:0000256" key="1">
    <source>
        <dbReference type="SAM" id="MobiDB-lite"/>
    </source>
</evidence>
<reference evidence="3" key="1">
    <citation type="journal article" date="2019" name="Int. J. Syst. Evol. Microbiol.">
        <title>The Global Catalogue of Microorganisms (GCM) 10K type strain sequencing project: providing services to taxonomists for standard genome sequencing and annotation.</title>
        <authorList>
            <consortium name="The Broad Institute Genomics Platform"/>
            <consortium name="The Broad Institute Genome Sequencing Center for Infectious Disease"/>
            <person name="Wu L."/>
            <person name="Ma J."/>
        </authorList>
    </citation>
    <scope>NUCLEOTIDE SEQUENCE [LARGE SCALE GENOMIC DNA]</scope>
    <source>
        <strain evidence="3">CGMCC 1.10131</strain>
    </source>
</reference>
<sequence length="115" mass="13362">MEQFEQRCLRIGDWIFEIKLVRAIRVSEYGQPYDACANISFNGSQAYIDSQLSRADKTFSAKDFATFVEFCQEMGISEACYDRYSQGQRRTRRIPIGDEQRQAPKVVNFPQSNSR</sequence>
<gene>
    <name evidence="2" type="ORF">GCM10007414_15660</name>
</gene>
<keyword evidence="3" id="KW-1185">Reference proteome</keyword>
<accession>A0ABQ1I2C1</accession>
<dbReference type="Proteomes" id="UP000651977">
    <property type="component" value="Unassembled WGS sequence"/>
</dbReference>
<comment type="caution">
    <text evidence="2">The sequence shown here is derived from an EMBL/GenBank/DDBJ whole genome shotgun (WGS) entry which is preliminary data.</text>
</comment>
<dbReference type="RefSeq" id="WP_055733535.1">
    <property type="nucleotide sequence ID" value="NZ_BMDY01000008.1"/>
</dbReference>
<protein>
    <submittedName>
        <fullName evidence="2">Uncharacterized protein</fullName>
    </submittedName>
</protein>
<evidence type="ECO:0000313" key="3">
    <source>
        <dbReference type="Proteomes" id="UP000651977"/>
    </source>
</evidence>
<feature type="region of interest" description="Disordered" evidence="1">
    <location>
        <begin position="93"/>
        <end position="115"/>
    </location>
</feature>
<proteinExistence type="predicted"/>
<dbReference type="EMBL" id="BMDY01000008">
    <property type="protein sequence ID" value="GGB03181.1"/>
    <property type="molecule type" value="Genomic_DNA"/>
</dbReference>
<name>A0ABQ1I2C1_9ALTE</name>
<evidence type="ECO:0000313" key="2">
    <source>
        <dbReference type="EMBL" id="GGB03181.1"/>
    </source>
</evidence>